<evidence type="ECO:0000313" key="4">
    <source>
        <dbReference type="Proteomes" id="UP000284057"/>
    </source>
</evidence>
<dbReference type="Proteomes" id="UP000284057">
    <property type="component" value="Unassembled WGS sequence"/>
</dbReference>
<dbReference type="Pfam" id="PF01361">
    <property type="entry name" value="Tautomerase"/>
    <property type="match status" value="1"/>
</dbReference>
<dbReference type="SUPFAM" id="SSF55331">
    <property type="entry name" value="Tautomerase/MIF"/>
    <property type="match status" value="1"/>
</dbReference>
<keyword evidence="4" id="KW-1185">Reference proteome</keyword>
<dbReference type="InterPro" id="IPR014347">
    <property type="entry name" value="Tautomerase/MIF_sf"/>
</dbReference>
<dbReference type="EMBL" id="QUAL01000037">
    <property type="protein sequence ID" value="RIQ34042.1"/>
    <property type="molecule type" value="Genomic_DNA"/>
</dbReference>
<evidence type="ECO:0000313" key="3">
    <source>
        <dbReference type="EMBL" id="RIQ34042.1"/>
    </source>
</evidence>
<evidence type="ECO:0000259" key="2">
    <source>
        <dbReference type="Pfam" id="PF01361"/>
    </source>
</evidence>
<dbReference type="AlphaFoldDB" id="A0A418KUZ9"/>
<protein>
    <recommendedName>
        <fullName evidence="2">4-oxalocrotonate tautomerase-like domain-containing protein</fullName>
    </recommendedName>
</protein>
<dbReference type="GO" id="GO:0016853">
    <property type="term" value="F:isomerase activity"/>
    <property type="evidence" value="ECO:0007669"/>
    <property type="project" value="UniProtKB-KW"/>
</dbReference>
<reference evidence="3 4" key="1">
    <citation type="submission" date="2018-09" db="EMBL/GenBank/DDBJ databases">
        <title>Isolation, diversity and antifungal activity of actinobacteria from wheat.</title>
        <authorList>
            <person name="Han C."/>
        </authorList>
    </citation>
    <scope>NUCLEOTIDE SEQUENCE [LARGE SCALE GENOMIC DNA]</scope>
    <source>
        <strain evidence="3 4">NEAU-YY265</strain>
    </source>
</reference>
<feature type="domain" description="4-oxalocrotonate tautomerase-like" evidence="2">
    <location>
        <begin position="9"/>
        <end position="64"/>
    </location>
</feature>
<keyword evidence="1" id="KW-0413">Isomerase</keyword>
<dbReference type="Gene3D" id="3.30.429.10">
    <property type="entry name" value="Macrophage Migration Inhibitory Factor"/>
    <property type="match status" value="1"/>
</dbReference>
<comment type="caution">
    <text evidence="3">The sequence shown here is derived from an EMBL/GenBank/DDBJ whole genome shotgun (WGS) entry which is preliminary data.</text>
</comment>
<accession>A0A418KUZ9</accession>
<gene>
    <name evidence="3" type="ORF">DY240_04360</name>
</gene>
<evidence type="ECO:0000256" key="1">
    <source>
        <dbReference type="ARBA" id="ARBA00023235"/>
    </source>
</evidence>
<sequence length="72" mass="8051">MRGESDVAFVRVDIAKRTQEQKEAIIAGITDVMVNNGARLENVQVLLVEHSPKSWGTHGTTFHKHLNLPDED</sequence>
<dbReference type="InterPro" id="IPR004370">
    <property type="entry name" value="4-OT-like_dom"/>
</dbReference>
<proteinExistence type="predicted"/>
<organism evidence="3 4">
    <name type="scientific">Jiangella rhizosphaerae</name>
    <dbReference type="NCBI Taxonomy" id="2293569"/>
    <lineage>
        <taxon>Bacteria</taxon>
        <taxon>Bacillati</taxon>
        <taxon>Actinomycetota</taxon>
        <taxon>Actinomycetes</taxon>
        <taxon>Jiangellales</taxon>
        <taxon>Jiangellaceae</taxon>
        <taxon>Jiangella</taxon>
    </lineage>
</organism>
<name>A0A418KUZ9_9ACTN</name>